<feature type="domain" description="Asparagine synthetase" evidence="1">
    <location>
        <begin position="19"/>
        <end position="198"/>
    </location>
</feature>
<proteinExistence type="predicted"/>
<evidence type="ECO:0000313" key="3">
    <source>
        <dbReference type="Proteomes" id="UP001501710"/>
    </source>
</evidence>
<dbReference type="Pfam" id="PF00733">
    <property type="entry name" value="Asn_synthase"/>
    <property type="match status" value="1"/>
</dbReference>
<dbReference type="Gene3D" id="3.40.50.620">
    <property type="entry name" value="HUPs"/>
    <property type="match status" value="1"/>
</dbReference>
<protein>
    <recommendedName>
        <fullName evidence="1">Asparagine synthetase domain-containing protein</fullName>
    </recommendedName>
</protein>
<dbReference type="Proteomes" id="UP001501710">
    <property type="component" value="Unassembled WGS sequence"/>
</dbReference>
<dbReference type="SUPFAM" id="SSF52402">
    <property type="entry name" value="Adenine nucleotide alpha hydrolases-like"/>
    <property type="match status" value="1"/>
</dbReference>
<reference evidence="3" key="1">
    <citation type="journal article" date="2019" name="Int. J. Syst. Evol. Microbiol.">
        <title>The Global Catalogue of Microorganisms (GCM) 10K type strain sequencing project: providing services to taxonomists for standard genome sequencing and annotation.</title>
        <authorList>
            <consortium name="The Broad Institute Genomics Platform"/>
            <consortium name="The Broad Institute Genome Sequencing Center for Infectious Disease"/>
            <person name="Wu L."/>
            <person name="Ma J."/>
        </authorList>
    </citation>
    <scope>NUCLEOTIDE SEQUENCE [LARGE SCALE GENOMIC DNA]</scope>
    <source>
        <strain evidence="3">JCM 17440</strain>
    </source>
</reference>
<dbReference type="InterPro" id="IPR014729">
    <property type="entry name" value="Rossmann-like_a/b/a_fold"/>
</dbReference>
<dbReference type="EMBL" id="BAABAS010000015">
    <property type="protein sequence ID" value="GAA4236012.1"/>
    <property type="molecule type" value="Genomic_DNA"/>
</dbReference>
<sequence>MLTPPIYLAEMIRKRPLRALGAAARFAQVRKMSLREALRRGRACVPSRTHLDLPSLTHQKVVDTLVDSARSARADMELAAASGVRLDNPFFDAQVIDAYLALDVEEMPEPAQYKPVLVEAMADVLPASLRRRTTKATTSADHYDGLRRALPQVDALLDGYLADMNLIDVRTVRARLRSHAAGAGDLGPIERIVAFEAWRRALKIVPWQEQARANS</sequence>
<keyword evidence="3" id="KW-1185">Reference proteome</keyword>
<comment type="caution">
    <text evidence="2">The sequence shown here is derived from an EMBL/GenBank/DDBJ whole genome shotgun (WGS) entry which is preliminary data.</text>
</comment>
<accession>A0ABP8C9B5</accession>
<dbReference type="InterPro" id="IPR001962">
    <property type="entry name" value="Asn_synthase"/>
</dbReference>
<gene>
    <name evidence="2" type="ORF">GCM10022254_44600</name>
</gene>
<evidence type="ECO:0000313" key="2">
    <source>
        <dbReference type="EMBL" id="GAA4236012.1"/>
    </source>
</evidence>
<evidence type="ECO:0000259" key="1">
    <source>
        <dbReference type="Pfam" id="PF00733"/>
    </source>
</evidence>
<organism evidence="2 3">
    <name type="scientific">Actinomadura meridiana</name>
    <dbReference type="NCBI Taxonomy" id="559626"/>
    <lineage>
        <taxon>Bacteria</taxon>
        <taxon>Bacillati</taxon>
        <taxon>Actinomycetota</taxon>
        <taxon>Actinomycetes</taxon>
        <taxon>Streptosporangiales</taxon>
        <taxon>Thermomonosporaceae</taxon>
        <taxon>Actinomadura</taxon>
    </lineage>
</organism>
<name>A0ABP8C9B5_9ACTN</name>